<gene>
    <name evidence="2" type="ORF">GR170_11015</name>
</gene>
<keyword evidence="1" id="KW-0812">Transmembrane</keyword>
<dbReference type="AlphaFoldDB" id="A0A6L7G382"/>
<comment type="caution">
    <text evidence="2">The sequence shown here is derived from an EMBL/GenBank/DDBJ whole genome shotgun (WGS) entry which is preliminary data.</text>
</comment>
<proteinExistence type="predicted"/>
<evidence type="ECO:0000313" key="3">
    <source>
        <dbReference type="Proteomes" id="UP000477911"/>
    </source>
</evidence>
<name>A0A6L7G382_9RHOB</name>
<reference evidence="2 3" key="1">
    <citation type="submission" date="2019-12" db="EMBL/GenBank/DDBJ databases">
        <authorList>
            <person name="Li M."/>
        </authorList>
    </citation>
    <scope>NUCLEOTIDE SEQUENCE [LARGE SCALE GENOMIC DNA]</scope>
    <source>
        <strain evidence="2 3">GBMRC 2024</strain>
    </source>
</reference>
<sequence length="54" mass="6314">MPRLFTCRECGHKMRFSGQFCGKCYARKETYQMPNLWRGAAVIVFLLILIAIML</sequence>
<feature type="transmembrane region" description="Helical" evidence="1">
    <location>
        <begin position="36"/>
        <end position="53"/>
    </location>
</feature>
<dbReference type="RefSeq" id="WP_160894503.1">
    <property type="nucleotide sequence ID" value="NZ_WUMU01000012.1"/>
</dbReference>
<dbReference type="EMBL" id="WUMU01000012">
    <property type="protein sequence ID" value="MXN18369.1"/>
    <property type="molecule type" value="Genomic_DNA"/>
</dbReference>
<protein>
    <submittedName>
        <fullName evidence="2">Uncharacterized protein</fullName>
    </submittedName>
</protein>
<keyword evidence="3" id="KW-1185">Reference proteome</keyword>
<keyword evidence="1" id="KW-1133">Transmembrane helix</keyword>
<evidence type="ECO:0000256" key="1">
    <source>
        <dbReference type="SAM" id="Phobius"/>
    </source>
</evidence>
<accession>A0A6L7G382</accession>
<evidence type="ECO:0000313" key="2">
    <source>
        <dbReference type="EMBL" id="MXN18369.1"/>
    </source>
</evidence>
<dbReference type="Proteomes" id="UP000477911">
    <property type="component" value="Unassembled WGS sequence"/>
</dbReference>
<organism evidence="2 3">
    <name type="scientific">Pseudooceanicola albus</name>
    <dbReference type="NCBI Taxonomy" id="2692189"/>
    <lineage>
        <taxon>Bacteria</taxon>
        <taxon>Pseudomonadati</taxon>
        <taxon>Pseudomonadota</taxon>
        <taxon>Alphaproteobacteria</taxon>
        <taxon>Rhodobacterales</taxon>
        <taxon>Paracoccaceae</taxon>
        <taxon>Pseudooceanicola</taxon>
    </lineage>
</organism>
<keyword evidence="1" id="KW-0472">Membrane</keyword>